<dbReference type="PANTHER" id="PTHR42709">
    <property type="entry name" value="ALKALINE PHOSPHATASE LIKE PROTEIN"/>
    <property type="match status" value="1"/>
</dbReference>
<evidence type="ECO:0000313" key="3">
    <source>
        <dbReference type="EMBL" id="SOD92307.1"/>
    </source>
</evidence>
<feature type="transmembrane region" description="Helical" evidence="1">
    <location>
        <begin position="121"/>
        <end position="144"/>
    </location>
</feature>
<organism evidence="3 4">
    <name type="scientific">Caenispirillum bisanense</name>
    <dbReference type="NCBI Taxonomy" id="414052"/>
    <lineage>
        <taxon>Bacteria</taxon>
        <taxon>Pseudomonadati</taxon>
        <taxon>Pseudomonadota</taxon>
        <taxon>Alphaproteobacteria</taxon>
        <taxon>Rhodospirillales</taxon>
        <taxon>Novispirillaceae</taxon>
        <taxon>Caenispirillum</taxon>
    </lineage>
</organism>
<dbReference type="EMBL" id="OCNJ01000002">
    <property type="protein sequence ID" value="SOD92307.1"/>
    <property type="molecule type" value="Genomic_DNA"/>
</dbReference>
<dbReference type="InterPro" id="IPR032816">
    <property type="entry name" value="VTT_dom"/>
</dbReference>
<sequence length="213" mass="22965">MTETDDAPPGQLRCALSHPRQCAKRLAQSRSGLWMIGVLSVLESTVLPFAIEIVLIPYMLARQDILWRIAFVTTLGSVIGAAFGYAIGYFLYASAGTWLIETLGWQQQFESTREWFSSNGFWAVLAIGVTPVPFQVAMLAAGAMKYSLPMFLLATGLARGIRYFGLALLVKLFGQRALDLWHRHKVPVAAGLTAVVAVAVAAQVFLGGGSGSG</sequence>
<reference evidence="3 4" key="1">
    <citation type="submission" date="2017-09" db="EMBL/GenBank/DDBJ databases">
        <authorList>
            <person name="Ehlers B."/>
            <person name="Leendertz F.H."/>
        </authorList>
    </citation>
    <scope>NUCLEOTIDE SEQUENCE [LARGE SCALE GENOMIC DNA]</scope>
    <source>
        <strain evidence="3 4">USBA 140</strain>
    </source>
</reference>
<feature type="transmembrane region" description="Helical" evidence="1">
    <location>
        <begin position="186"/>
        <end position="206"/>
    </location>
</feature>
<accession>A0A286G9U5</accession>
<dbReference type="Pfam" id="PF09335">
    <property type="entry name" value="VTT_dom"/>
    <property type="match status" value="1"/>
</dbReference>
<feature type="transmembrane region" description="Helical" evidence="1">
    <location>
        <begin position="65"/>
        <end position="92"/>
    </location>
</feature>
<dbReference type="PANTHER" id="PTHR42709:SF11">
    <property type="entry name" value="DEDA FAMILY PROTEIN"/>
    <property type="match status" value="1"/>
</dbReference>
<dbReference type="Proteomes" id="UP000219621">
    <property type="component" value="Unassembled WGS sequence"/>
</dbReference>
<dbReference type="InterPro" id="IPR051311">
    <property type="entry name" value="DedA_domain"/>
</dbReference>
<keyword evidence="4" id="KW-1185">Reference proteome</keyword>
<keyword evidence="1" id="KW-0472">Membrane</keyword>
<feature type="domain" description="VTT" evidence="2">
    <location>
        <begin position="67"/>
        <end position="170"/>
    </location>
</feature>
<evidence type="ECO:0000313" key="4">
    <source>
        <dbReference type="Proteomes" id="UP000219621"/>
    </source>
</evidence>
<evidence type="ECO:0000259" key="2">
    <source>
        <dbReference type="Pfam" id="PF09335"/>
    </source>
</evidence>
<feature type="transmembrane region" description="Helical" evidence="1">
    <location>
        <begin position="150"/>
        <end position="174"/>
    </location>
</feature>
<dbReference type="OrthoDB" id="9810270at2"/>
<dbReference type="GO" id="GO:0005886">
    <property type="term" value="C:plasma membrane"/>
    <property type="evidence" value="ECO:0007669"/>
    <property type="project" value="TreeGrafter"/>
</dbReference>
<dbReference type="AlphaFoldDB" id="A0A286G9U5"/>
<keyword evidence="1" id="KW-0812">Transmembrane</keyword>
<protein>
    <submittedName>
        <fullName evidence="3">Membrane protein YqaA, SNARE-associated domain</fullName>
    </submittedName>
</protein>
<keyword evidence="1" id="KW-1133">Transmembrane helix</keyword>
<evidence type="ECO:0000256" key="1">
    <source>
        <dbReference type="SAM" id="Phobius"/>
    </source>
</evidence>
<proteinExistence type="predicted"/>
<dbReference type="RefSeq" id="WP_097278120.1">
    <property type="nucleotide sequence ID" value="NZ_OCNJ01000002.1"/>
</dbReference>
<feature type="transmembrane region" description="Helical" evidence="1">
    <location>
        <begin position="33"/>
        <end position="59"/>
    </location>
</feature>
<gene>
    <name evidence="3" type="ORF">SAMN05421508_102368</name>
</gene>
<name>A0A286G9U5_9PROT</name>